<dbReference type="VEuPathDB" id="VectorBase:ISCP_035923"/>
<dbReference type="VEuPathDB" id="VectorBase:ISCW001744"/>
<dbReference type="VEuPathDB" id="VectorBase:ISCI001744"/>
<evidence type="ECO:0000313" key="3">
    <source>
        <dbReference type="Proteomes" id="UP000001555"/>
    </source>
</evidence>
<protein>
    <submittedName>
        <fullName evidence="1 2">Secreted protein, putative</fullName>
    </submittedName>
</protein>
<sequence>MQTRPILIYECYANGSSVDPSDSVNITVLLDGTDPATSVASVVFWSASKGTPNSYVKSNFQTRYDAARGVGVRTNSTATEDTTVLRYFKGQSLYVKLDIPSKNNTEGYKIYDVDFECTNAKILLREVCPFRCNMKLTREL</sequence>
<evidence type="ECO:0000313" key="1">
    <source>
        <dbReference type="EMBL" id="EEC00354.1"/>
    </source>
</evidence>
<dbReference type="OrthoDB" id="6501659at2759"/>
<reference evidence="2" key="2">
    <citation type="submission" date="2020-05" db="UniProtKB">
        <authorList>
            <consortium name="EnsemblMetazoa"/>
        </authorList>
    </citation>
    <scope>IDENTIFICATION</scope>
    <source>
        <strain evidence="2">wikel</strain>
    </source>
</reference>
<dbReference type="KEGG" id="isc:8023369"/>
<evidence type="ECO:0000313" key="2">
    <source>
        <dbReference type="EnsemblMetazoa" id="ISCW001744-PA"/>
    </source>
</evidence>
<accession>B7P182</accession>
<organism>
    <name type="scientific">Ixodes scapularis</name>
    <name type="common">Black-legged tick</name>
    <name type="synonym">Deer tick</name>
    <dbReference type="NCBI Taxonomy" id="6945"/>
    <lineage>
        <taxon>Eukaryota</taxon>
        <taxon>Metazoa</taxon>
        <taxon>Ecdysozoa</taxon>
        <taxon>Arthropoda</taxon>
        <taxon>Chelicerata</taxon>
        <taxon>Arachnida</taxon>
        <taxon>Acari</taxon>
        <taxon>Parasitiformes</taxon>
        <taxon>Ixodida</taxon>
        <taxon>Ixodoidea</taxon>
        <taxon>Ixodidae</taxon>
        <taxon>Ixodinae</taxon>
        <taxon>Ixodes</taxon>
    </lineage>
</organism>
<proteinExistence type="predicted"/>
<keyword evidence="3" id="KW-1185">Reference proteome</keyword>
<dbReference type="EMBL" id="ABJB010694862">
    <property type="status" value="NOT_ANNOTATED_CDS"/>
    <property type="molecule type" value="Genomic_DNA"/>
</dbReference>
<dbReference type="EnsemblMetazoa" id="ISCW001744-RA">
    <property type="protein sequence ID" value="ISCW001744-PA"/>
    <property type="gene ID" value="ISCW001744"/>
</dbReference>
<dbReference type="AlphaFoldDB" id="B7P182"/>
<gene>
    <name evidence="2" type="primary">8023369</name>
    <name evidence="1" type="ORF">IscW_ISCW001744</name>
</gene>
<dbReference type="InParanoid" id="B7P182"/>
<dbReference type="HOGENOM" id="CLU_116448_0_0_1"/>
<dbReference type="PaxDb" id="6945-B7P182"/>
<dbReference type="EMBL" id="DS615231">
    <property type="protein sequence ID" value="EEC00354.1"/>
    <property type="molecule type" value="Genomic_DNA"/>
</dbReference>
<dbReference type="Proteomes" id="UP000001555">
    <property type="component" value="Unassembled WGS sequence"/>
</dbReference>
<reference evidence="1 3" key="1">
    <citation type="submission" date="2008-03" db="EMBL/GenBank/DDBJ databases">
        <title>Annotation of Ixodes scapularis.</title>
        <authorList>
            <consortium name="Ixodes scapularis Genome Project Consortium"/>
            <person name="Caler E."/>
            <person name="Hannick L.I."/>
            <person name="Bidwell S."/>
            <person name="Joardar V."/>
            <person name="Thiagarajan M."/>
            <person name="Amedeo P."/>
            <person name="Galinsky K.J."/>
            <person name="Schobel S."/>
            <person name="Inman J."/>
            <person name="Hostetler J."/>
            <person name="Miller J."/>
            <person name="Hammond M."/>
            <person name="Megy K."/>
            <person name="Lawson D."/>
            <person name="Kodira C."/>
            <person name="Sutton G."/>
            <person name="Meyer J."/>
            <person name="Hill C.A."/>
            <person name="Birren B."/>
            <person name="Nene V."/>
            <person name="Collins F."/>
            <person name="Alarcon-Chaidez F."/>
            <person name="Wikel S."/>
            <person name="Strausberg R."/>
        </authorList>
    </citation>
    <scope>NUCLEOTIDE SEQUENCE [LARGE SCALE GENOMIC DNA]</scope>
    <source>
        <strain evidence="3">Wikel</strain>
        <strain evidence="1">Wikel colony</strain>
    </source>
</reference>
<name>B7P182_IXOSC</name>